<proteinExistence type="predicted"/>
<evidence type="ECO:0000259" key="1">
    <source>
        <dbReference type="Pfam" id="PF18989"/>
    </source>
</evidence>
<organism evidence="2 3">
    <name type="scientific">Parapedobacter defluvii</name>
    <dbReference type="NCBI Taxonomy" id="2045106"/>
    <lineage>
        <taxon>Bacteria</taxon>
        <taxon>Pseudomonadati</taxon>
        <taxon>Bacteroidota</taxon>
        <taxon>Sphingobacteriia</taxon>
        <taxon>Sphingobacteriales</taxon>
        <taxon>Sphingobacteriaceae</taxon>
        <taxon>Parapedobacter</taxon>
    </lineage>
</organism>
<dbReference type="Pfam" id="PF18989">
    <property type="entry name" value="DUF5722"/>
    <property type="match status" value="1"/>
</dbReference>
<dbReference type="SUPFAM" id="SSF51445">
    <property type="entry name" value="(Trans)glycosidases"/>
    <property type="match status" value="1"/>
</dbReference>
<dbReference type="Proteomes" id="UP000597338">
    <property type="component" value="Unassembled WGS sequence"/>
</dbReference>
<feature type="domain" description="DUF5722" evidence="1">
    <location>
        <begin position="294"/>
        <end position="693"/>
    </location>
</feature>
<name>A0ABQ1L4L5_9SPHI</name>
<keyword evidence="3" id="KW-1185">Reference proteome</keyword>
<dbReference type="EMBL" id="BMIK01000001">
    <property type="protein sequence ID" value="GGC16974.1"/>
    <property type="molecule type" value="Genomic_DNA"/>
</dbReference>
<accession>A0ABQ1L4L5</accession>
<protein>
    <recommendedName>
        <fullName evidence="1">DUF5722 domain-containing protein</fullName>
    </recommendedName>
</protein>
<evidence type="ECO:0000313" key="3">
    <source>
        <dbReference type="Proteomes" id="UP000597338"/>
    </source>
</evidence>
<evidence type="ECO:0000313" key="2">
    <source>
        <dbReference type="EMBL" id="GGC16974.1"/>
    </source>
</evidence>
<sequence>MFFLACRGNPPEPPPVIKQTAYLSFDAATANQLDITAKSSHQYQIRTTGADPYIQLLPLTSGLADGHVVLAFEYQTTSSLHHLQVFLGAPVSEERSLKTSQVASAPSWKTFSIDLGDQIRDFSWGNTGDFIRLDFGDEANITLDIKNVQLRKRNEAEEKLARERELFRQDDEALNQEIAAYLNRSYPAEIADVSVSKETITIRGTLPGGEAAVLAEVMPYEQLSRIETFKNKHPIDGSPFSLSLDRYVEQEGFRYDRALSAWAVVREGGTRDELLSHAHYANDIQAQWSMPAQSLAHKKGLGGFSANRGFIEDLDDLPVGSVTVNVPITSFLYLNAHPGAYVHEYGGRPYYFDRAKIDELDKTFRAAAAKNIIVSAIILVQKAAECADPAVGRLLQHEHYTADAFFTMPRLDNAESVYCYAAALDFLADRYCRPGSPYGRIHHWIMHNEVDAGSTWTNMGKNRPLFVFLDNYYKSMRICYTIARNYDERSEVLGSFTHSWTNPAPGGDYATLDMINGLLRYSEVEGDFQWGLAYHPYPEDLNEPKTWNDSQATFSTKTPLVTFKNLEVLDNWAKKPENTYLKTNKRTIWLSENGTNSRTYAEKDLQEQAAGLAYAWKKLERLDGIDAMQWHNWIDNRGEFGLRIGLRRFPDDEEDPGGRKPVWYVYQAAGTEREDAVFEPYKSIIGLSNWDEIIKDIQ</sequence>
<gene>
    <name evidence="2" type="ORF">GCM10011386_06000</name>
</gene>
<comment type="caution">
    <text evidence="2">The sequence shown here is derived from an EMBL/GenBank/DDBJ whole genome shotgun (WGS) entry which is preliminary data.</text>
</comment>
<dbReference type="InterPro" id="IPR017853">
    <property type="entry name" value="GH"/>
</dbReference>
<reference evidence="3" key="1">
    <citation type="journal article" date="2019" name="Int. J. Syst. Evol. Microbiol.">
        <title>The Global Catalogue of Microorganisms (GCM) 10K type strain sequencing project: providing services to taxonomists for standard genome sequencing and annotation.</title>
        <authorList>
            <consortium name="The Broad Institute Genomics Platform"/>
            <consortium name="The Broad Institute Genome Sequencing Center for Infectious Disease"/>
            <person name="Wu L."/>
            <person name="Ma J."/>
        </authorList>
    </citation>
    <scope>NUCLEOTIDE SEQUENCE [LARGE SCALE GENOMIC DNA]</scope>
    <source>
        <strain evidence="3">CGMCC 1.15342</strain>
    </source>
</reference>
<dbReference type="InterPro" id="IPR043780">
    <property type="entry name" value="DUF5722"/>
</dbReference>